<comment type="similarity">
    <text evidence="1">Belongs to the sulfur carrier protein TusA family.</text>
</comment>
<dbReference type="CDD" id="cd00291">
    <property type="entry name" value="SirA_YedF_YeeD"/>
    <property type="match status" value="1"/>
</dbReference>
<feature type="domain" description="UPF0033" evidence="2">
    <location>
        <begin position="7"/>
        <end position="31"/>
    </location>
</feature>
<dbReference type="OrthoDB" id="8636759at2"/>
<reference evidence="3 4" key="1">
    <citation type="submission" date="2017-10" db="EMBL/GenBank/DDBJ databases">
        <title>Sequencing the genomes of 1000 actinobacteria strains.</title>
        <authorList>
            <person name="Klenk H.-P."/>
        </authorList>
    </citation>
    <scope>NUCLEOTIDE SEQUENCE [LARGE SCALE GENOMIC DNA]</scope>
    <source>
        <strain evidence="3 4">DSM 21574</strain>
    </source>
</reference>
<dbReference type="RefSeq" id="WP_098456754.1">
    <property type="nucleotide sequence ID" value="NZ_PDJH01000001.1"/>
</dbReference>
<dbReference type="InterPro" id="IPR036868">
    <property type="entry name" value="TusA-like_sf"/>
</dbReference>
<dbReference type="Proteomes" id="UP000221394">
    <property type="component" value="Unassembled WGS sequence"/>
</dbReference>
<dbReference type="PROSITE" id="PS01148">
    <property type="entry name" value="UPF0033"/>
    <property type="match status" value="1"/>
</dbReference>
<sequence length="75" mass="7950">MTAAPDVDARGLRCPLPVIRLAAAAKELPAGTTVAVLTTDPAASTDVPAWARMRGHVTVADEDHGDHRRIVVELR</sequence>
<name>A0A2A9EB31_9MICO</name>
<dbReference type="EMBL" id="PDJH01000001">
    <property type="protein sequence ID" value="PFG35452.1"/>
    <property type="molecule type" value="Genomic_DNA"/>
</dbReference>
<dbReference type="Gene3D" id="3.30.110.40">
    <property type="entry name" value="TusA-like domain"/>
    <property type="match status" value="1"/>
</dbReference>
<evidence type="ECO:0000256" key="1">
    <source>
        <dbReference type="ARBA" id="ARBA00008984"/>
    </source>
</evidence>
<evidence type="ECO:0000259" key="2">
    <source>
        <dbReference type="PROSITE" id="PS01148"/>
    </source>
</evidence>
<proteinExistence type="inferred from homology"/>
<dbReference type="AlphaFoldDB" id="A0A2A9EB31"/>
<dbReference type="PANTHER" id="PTHR33279">
    <property type="entry name" value="SULFUR CARRIER PROTEIN YEDF-RELATED"/>
    <property type="match status" value="1"/>
</dbReference>
<comment type="caution">
    <text evidence="3">The sequence shown here is derived from an EMBL/GenBank/DDBJ whole genome shotgun (WGS) entry which is preliminary data.</text>
</comment>
<dbReference type="SUPFAM" id="SSF64307">
    <property type="entry name" value="SirA-like"/>
    <property type="match status" value="1"/>
</dbReference>
<dbReference type="PANTHER" id="PTHR33279:SF6">
    <property type="entry name" value="SULFUR CARRIER PROTEIN YEDF-RELATED"/>
    <property type="match status" value="1"/>
</dbReference>
<evidence type="ECO:0000313" key="3">
    <source>
        <dbReference type="EMBL" id="PFG35452.1"/>
    </source>
</evidence>
<protein>
    <submittedName>
        <fullName evidence="3">tRNA 2-thiouridine synthesizing protein A</fullName>
    </submittedName>
</protein>
<gene>
    <name evidence="3" type="ORF">ATL41_0132</name>
</gene>
<evidence type="ECO:0000313" key="4">
    <source>
        <dbReference type="Proteomes" id="UP000221394"/>
    </source>
</evidence>
<keyword evidence="4" id="KW-1185">Reference proteome</keyword>
<organism evidence="3 4">
    <name type="scientific">Flavimobilis soli</name>
    <dbReference type="NCBI Taxonomy" id="442709"/>
    <lineage>
        <taxon>Bacteria</taxon>
        <taxon>Bacillati</taxon>
        <taxon>Actinomycetota</taxon>
        <taxon>Actinomycetes</taxon>
        <taxon>Micrococcales</taxon>
        <taxon>Jonesiaceae</taxon>
        <taxon>Flavimobilis</taxon>
    </lineage>
</organism>
<accession>A0A2A9EB31</accession>
<dbReference type="Pfam" id="PF01206">
    <property type="entry name" value="TusA"/>
    <property type="match status" value="1"/>
</dbReference>
<dbReference type="InterPro" id="IPR001455">
    <property type="entry name" value="TusA-like"/>
</dbReference>